<protein>
    <recommendedName>
        <fullName evidence="1">HRDC domain-containing protein</fullName>
    </recommendedName>
</protein>
<dbReference type="PROSITE" id="PS50967">
    <property type="entry name" value="HRDC"/>
    <property type="match status" value="1"/>
</dbReference>
<dbReference type="GO" id="GO:0000166">
    <property type="term" value="F:nucleotide binding"/>
    <property type="evidence" value="ECO:0007669"/>
    <property type="project" value="InterPro"/>
</dbReference>
<dbReference type="SUPFAM" id="SSF47819">
    <property type="entry name" value="HRDC-like"/>
    <property type="match status" value="1"/>
</dbReference>
<organism evidence="2 3">
    <name type="scientific">Phytohabitans houttuyneae</name>
    <dbReference type="NCBI Taxonomy" id="1076126"/>
    <lineage>
        <taxon>Bacteria</taxon>
        <taxon>Bacillati</taxon>
        <taxon>Actinomycetota</taxon>
        <taxon>Actinomycetes</taxon>
        <taxon>Micromonosporales</taxon>
        <taxon>Micromonosporaceae</taxon>
    </lineage>
</organism>
<reference evidence="2 3" key="2">
    <citation type="submission" date="2020-03" db="EMBL/GenBank/DDBJ databases">
        <authorList>
            <person name="Ichikawa N."/>
            <person name="Kimura A."/>
            <person name="Kitahashi Y."/>
            <person name="Uohara A."/>
        </authorList>
    </citation>
    <scope>NUCLEOTIDE SEQUENCE [LARGE SCALE GENOMIC DNA]</scope>
    <source>
        <strain evidence="2 3">NBRC 108639</strain>
    </source>
</reference>
<dbReference type="Gene3D" id="1.10.150.80">
    <property type="entry name" value="HRDC domain"/>
    <property type="match status" value="1"/>
</dbReference>
<reference evidence="2 3" key="1">
    <citation type="submission" date="2020-03" db="EMBL/GenBank/DDBJ databases">
        <title>Whole genome shotgun sequence of Phytohabitans houttuyneae NBRC 108639.</title>
        <authorList>
            <person name="Komaki H."/>
            <person name="Tamura T."/>
        </authorList>
    </citation>
    <scope>NUCLEOTIDE SEQUENCE [LARGE SCALE GENOMIC DNA]</scope>
    <source>
        <strain evidence="2 3">NBRC 108639</strain>
    </source>
</reference>
<evidence type="ECO:0000313" key="2">
    <source>
        <dbReference type="EMBL" id="GFJ80683.1"/>
    </source>
</evidence>
<dbReference type="SMART" id="SM00341">
    <property type="entry name" value="HRDC"/>
    <property type="match status" value="1"/>
</dbReference>
<keyword evidence="3" id="KW-1185">Reference proteome</keyword>
<dbReference type="Pfam" id="PF00570">
    <property type="entry name" value="HRDC"/>
    <property type="match status" value="1"/>
</dbReference>
<evidence type="ECO:0000259" key="1">
    <source>
        <dbReference type="PROSITE" id="PS50967"/>
    </source>
</evidence>
<name>A0A6V8K647_9ACTN</name>
<evidence type="ECO:0000313" key="3">
    <source>
        <dbReference type="Proteomes" id="UP000482800"/>
    </source>
</evidence>
<dbReference type="Proteomes" id="UP000482800">
    <property type="component" value="Unassembled WGS sequence"/>
</dbReference>
<sequence length="117" mass="12384">MLSCRVCGATLLAGADRKLGRCAACPSTLDEDLYARLTEWRTRVAGAQKVPAYVVFTDATLVALAERQPTGPEDLVAIAGIGPRKLSLYGEAVLALVRGSSVDDLVPEEPPEKSSVK</sequence>
<accession>A0A6V8K647</accession>
<comment type="caution">
    <text evidence="2">The sequence shown here is derived from an EMBL/GenBank/DDBJ whole genome shotgun (WGS) entry which is preliminary data.</text>
</comment>
<dbReference type="AlphaFoldDB" id="A0A6V8K647"/>
<feature type="domain" description="HRDC" evidence="1">
    <location>
        <begin position="27"/>
        <end position="107"/>
    </location>
</feature>
<gene>
    <name evidence="2" type="ORF">Phou_048630</name>
</gene>
<dbReference type="InterPro" id="IPR010997">
    <property type="entry name" value="HRDC-like_sf"/>
</dbReference>
<dbReference type="InterPro" id="IPR002121">
    <property type="entry name" value="HRDC_dom"/>
</dbReference>
<dbReference type="GO" id="GO:0003676">
    <property type="term" value="F:nucleic acid binding"/>
    <property type="evidence" value="ECO:0007669"/>
    <property type="project" value="InterPro"/>
</dbReference>
<proteinExistence type="predicted"/>
<dbReference type="EMBL" id="BLPF01000001">
    <property type="protein sequence ID" value="GFJ80683.1"/>
    <property type="molecule type" value="Genomic_DNA"/>
</dbReference>
<dbReference type="InterPro" id="IPR044876">
    <property type="entry name" value="HRDC_dom_sf"/>
</dbReference>